<keyword evidence="1" id="KW-0812">Transmembrane</keyword>
<feature type="transmembrane region" description="Helical" evidence="1">
    <location>
        <begin position="12"/>
        <end position="34"/>
    </location>
</feature>
<evidence type="ECO:0008006" key="4">
    <source>
        <dbReference type="Google" id="ProtNLM"/>
    </source>
</evidence>
<dbReference type="InterPro" id="IPR019429">
    <property type="entry name" value="7TM_GPCR_serpentine_rcpt_Sri"/>
</dbReference>
<organism evidence="2 3">
    <name type="scientific">Pristionchus mayeri</name>
    <dbReference type="NCBI Taxonomy" id="1317129"/>
    <lineage>
        <taxon>Eukaryota</taxon>
        <taxon>Metazoa</taxon>
        <taxon>Ecdysozoa</taxon>
        <taxon>Nematoda</taxon>
        <taxon>Chromadorea</taxon>
        <taxon>Rhabditida</taxon>
        <taxon>Rhabditina</taxon>
        <taxon>Diplogasteromorpha</taxon>
        <taxon>Diplogasteroidea</taxon>
        <taxon>Neodiplogasteridae</taxon>
        <taxon>Pristionchus</taxon>
    </lineage>
</organism>
<keyword evidence="3" id="KW-1185">Reference proteome</keyword>
<evidence type="ECO:0000256" key="1">
    <source>
        <dbReference type="SAM" id="Phobius"/>
    </source>
</evidence>
<comment type="caution">
    <text evidence="2">The sequence shown here is derived from an EMBL/GenBank/DDBJ whole genome shotgun (WGS) entry which is preliminary data.</text>
</comment>
<proteinExistence type="predicted"/>
<gene>
    <name evidence="2" type="ORF">PMAYCL1PPCAC_16002</name>
</gene>
<protein>
    <recommendedName>
        <fullName evidence="4">G protein-coupled receptor</fullName>
    </recommendedName>
</protein>
<name>A0AAN5HYR3_9BILA</name>
<keyword evidence="1" id="KW-0472">Membrane</keyword>
<evidence type="ECO:0000313" key="2">
    <source>
        <dbReference type="EMBL" id="GMR45807.1"/>
    </source>
</evidence>
<accession>A0AAN5HYR3</accession>
<reference evidence="3" key="1">
    <citation type="submission" date="2022-10" db="EMBL/GenBank/DDBJ databases">
        <title>Genome assembly of Pristionchus species.</title>
        <authorList>
            <person name="Yoshida K."/>
            <person name="Sommer R.J."/>
        </authorList>
    </citation>
    <scope>NUCLEOTIDE SEQUENCE [LARGE SCALE GENOMIC DNA]</scope>
    <source>
        <strain evidence="3">RS5460</strain>
    </source>
</reference>
<keyword evidence="1" id="KW-1133">Transmembrane helix</keyword>
<feature type="transmembrane region" description="Helical" evidence="1">
    <location>
        <begin position="46"/>
        <end position="73"/>
    </location>
</feature>
<evidence type="ECO:0000313" key="3">
    <source>
        <dbReference type="Proteomes" id="UP001328107"/>
    </source>
</evidence>
<dbReference type="EMBL" id="BTRK01000004">
    <property type="protein sequence ID" value="GMR45807.1"/>
    <property type="molecule type" value="Genomic_DNA"/>
</dbReference>
<sequence length="103" mass="11544">MTTGRPISDETIVITCRVIGVLSLPINVTSLVLICRMWKTSAHRIVVVLLALQVLYIIHNIHFTFFFIAFFYINVAGGYCIGSLCEPHYVSFHANIVSLVLSM</sequence>
<dbReference type="Pfam" id="PF10327">
    <property type="entry name" value="7TM_GPCR_Sri"/>
    <property type="match status" value="1"/>
</dbReference>
<dbReference type="Proteomes" id="UP001328107">
    <property type="component" value="Unassembled WGS sequence"/>
</dbReference>
<dbReference type="AlphaFoldDB" id="A0AAN5HYR3"/>